<protein>
    <submittedName>
        <fullName evidence="4">Carbohydrate porin</fullName>
    </submittedName>
</protein>
<feature type="compositionally biased region" description="Basic and acidic residues" evidence="3">
    <location>
        <begin position="285"/>
        <end position="294"/>
    </location>
</feature>
<sequence>MARPVGSASVEKRVRPENCGRSRRLAVMGILLLHAAAAVAQPASDLQSEARRIAAEEPAIGSEAGAGGDPQTSVAQPVFSARRSAEVTTSIQDLLGPAGDPGGYRAYLRTRGIVYDLIYFTEAVHTARGGMRRGTATLGLVDIDVDIDLDAFAGWKGGSLHTTFYQIHGTGASRSFVGNLLTVSDIEALSASRLNELWFEQSLFEGRVAVRIGQLATDTEYMVSQTGILFTNGSFGWPAILATDITSGGPSYPLAAPGVRVKVVPNANLSFQGGLYDGDPGGPDRFGREPDPQRRNRSGTRFPLSDPALAIAEVSYAYNIEPGAKGEPGTVTLGGWYRFGRFNALGQDANGRSLADPASSGVGRRLRGDSGVYGLIDQTIYREPNDPNDGASVFLRASGSPGDRNLIDFYLDGGIAYRGLLPGRSDDTMGLAVGYAHIARGAHRLDVEAVVLGEGPRPRRSMEAVVEATYQAVLGPGVALQPSVQYVFKPGGGIGNPRDPDGARIRNATILGLRATIRY</sequence>
<comment type="similarity">
    <text evidence="1 2">Belongs to the OprB family.</text>
</comment>
<evidence type="ECO:0000313" key="5">
    <source>
        <dbReference type="Proteomes" id="UP000441523"/>
    </source>
</evidence>
<accession>A0A6N6MNL5</accession>
<dbReference type="Gene3D" id="2.40.160.180">
    <property type="entry name" value="Carbohydrate-selective porin OprB"/>
    <property type="match status" value="1"/>
</dbReference>
<dbReference type="GO" id="GO:0015288">
    <property type="term" value="F:porin activity"/>
    <property type="evidence" value="ECO:0007669"/>
    <property type="project" value="InterPro"/>
</dbReference>
<feature type="chain" id="PRO_5027147903" evidence="2">
    <location>
        <begin position="41"/>
        <end position="519"/>
    </location>
</feature>
<dbReference type="Proteomes" id="UP000441523">
    <property type="component" value="Unassembled WGS sequence"/>
</dbReference>
<keyword evidence="2" id="KW-0732">Signal</keyword>
<proteinExistence type="inferred from homology"/>
<evidence type="ECO:0000256" key="1">
    <source>
        <dbReference type="ARBA" id="ARBA00008769"/>
    </source>
</evidence>
<evidence type="ECO:0000256" key="2">
    <source>
        <dbReference type="RuleBase" id="RU363072"/>
    </source>
</evidence>
<dbReference type="PANTHER" id="PTHR37944:SF1">
    <property type="entry name" value="PORIN B"/>
    <property type="match status" value="1"/>
</dbReference>
<evidence type="ECO:0000313" key="4">
    <source>
        <dbReference type="EMBL" id="KAB1071531.1"/>
    </source>
</evidence>
<dbReference type="EMBL" id="VZZJ01000019">
    <property type="protein sequence ID" value="KAB1071531.1"/>
    <property type="molecule type" value="Genomic_DNA"/>
</dbReference>
<dbReference type="GO" id="GO:0008643">
    <property type="term" value="P:carbohydrate transport"/>
    <property type="evidence" value="ECO:0007669"/>
    <property type="project" value="InterPro"/>
</dbReference>
<feature type="signal peptide" evidence="2">
    <location>
        <begin position="1"/>
        <end position="40"/>
    </location>
</feature>
<dbReference type="PANTHER" id="PTHR37944">
    <property type="entry name" value="PORIN B"/>
    <property type="match status" value="1"/>
</dbReference>
<name>A0A6N6MNL5_9HYPH</name>
<dbReference type="GO" id="GO:0016020">
    <property type="term" value="C:membrane"/>
    <property type="evidence" value="ECO:0007669"/>
    <property type="project" value="InterPro"/>
</dbReference>
<reference evidence="4 5" key="1">
    <citation type="submission" date="2019-09" db="EMBL/GenBank/DDBJ databases">
        <title>YIM 132548 draft genome.</title>
        <authorList>
            <person name="Jiang L."/>
        </authorList>
    </citation>
    <scope>NUCLEOTIDE SEQUENCE [LARGE SCALE GENOMIC DNA]</scope>
    <source>
        <strain evidence="4 5">YIM 132548</strain>
    </source>
</reference>
<dbReference type="Pfam" id="PF04966">
    <property type="entry name" value="OprB"/>
    <property type="match status" value="1"/>
</dbReference>
<dbReference type="AlphaFoldDB" id="A0A6N6MNL5"/>
<dbReference type="InterPro" id="IPR007049">
    <property type="entry name" value="Carb-sel_porin_OprB"/>
</dbReference>
<gene>
    <name evidence="4" type="ORF">F6X51_19680</name>
</gene>
<feature type="region of interest" description="Disordered" evidence="3">
    <location>
        <begin position="273"/>
        <end position="302"/>
    </location>
</feature>
<organism evidence="4 5">
    <name type="scientific">Methylobacterium planeticum</name>
    <dbReference type="NCBI Taxonomy" id="2615211"/>
    <lineage>
        <taxon>Bacteria</taxon>
        <taxon>Pseudomonadati</taxon>
        <taxon>Pseudomonadota</taxon>
        <taxon>Alphaproteobacteria</taxon>
        <taxon>Hyphomicrobiales</taxon>
        <taxon>Methylobacteriaceae</taxon>
        <taxon>Methylobacterium</taxon>
    </lineage>
</organism>
<evidence type="ECO:0000256" key="3">
    <source>
        <dbReference type="SAM" id="MobiDB-lite"/>
    </source>
</evidence>
<dbReference type="InterPro" id="IPR038673">
    <property type="entry name" value="OprB_sf"/>
</dbReference>
<keyword evidence="5" id="KW-1185">Reference proteome</keyword>
<comment type="caution">
    <text evidence="4">The sequence shown here is derived from an EMBL/GenBank/DDBJ whole genome shotgun (WGS) entry which is preliminary data.</text>
</comment>
<dbReference type="InterPro" id="IPR052932">
    <property type="entry name" value="OprB_Porin"/>
</dbReference>